<dbReference type="PANTHER" id="PTHR47170">
    <property type="entry name" value="MALONYL-COA ACP TRANSACYLASE, ACP-BINDING"/>
    <property type="match status" value="1"/>
</dbReference>
<keyword evidence="6" id="KW-0276">Fatty acid metabolism</keyword>
<dbReference type="SUPFAM" id="SSF55048">
    <property type="entry name" value="Probable ACP-binding domain of malonyl-CoA ACP transacylase"/>
    <property type="match status" value="1"/>
</dbReference>
<comment type="similarity">
    <text evidence="11">Belongs to the type II malonyltransferase family.</text>
</comment>
<keyword evidence="8" id="KW-0443">Lipid metabolism</keyword>
<evidence type="ECO:0000256" key="7">
    <source>
        <dbReference type="ARBA" id="ARBA00022946"/>
    </source>
</evidence>
<evidence type="ECO:0000256" key="5">
    <source>
        <dbReference type="ARBA" id="ARBA00022679"/>
    </source>
</evidence>
<dbReference type="PANTHER" id="PTHR47170:SF2">
    <property type="entry name" value="MALONYL-COA:ACP TRANSACYLASE (MAT) DOMAIN-CONTAINING PROTEIN"/>
    <property type="match status" value="1"/>
</dbReference>
<evidence type="ECO:0000313" key="15">
    <source>
        <dbReference type="Proteomes" id="UP000594260"/>
    </source>
</evidence>
<dbReference type="InterPro" id="IPR001227">
    <property type="entry name" value="Ac_transferase_dom_sf"/>
</dbReference>
<reference evidence="14" key="1">
    <citation type="submission" date="2021-01" db="UniProtKB">
        <authorList>
            <consortium name="EnsemblMetazoa"/>
        </authorList>
    </citation>
    <scope>IDENTIFICATION</scope>
</reference>
<dbReference type="FunFam" id="3.30.70.250:FF:000005">
    <property type="entry name" value="Malonyl-CoA-acyl carrier protein transacylase, mitochondrial"/>
    <property type="match status" value="1"/>
</dbReference>
<dbReference type="GO" id="GO:0004314">
    <property type="term" value="F:[acyl-carrier-protein] S-malonyltransferase activity"/>
    <property type="evidence" value="ECO:0007669"/>
    <property type="project" value="UniProtKB-EC"/>
</dbReference>
<evidence type="ECO:0000259" key="13">
    <source>
        <dbReference type="SMART" id="SM00827"/>
    </source>
</evidence>
<dbReference type="GeneID" id="111245927"/>
<dbReference type="InterPro" id="IPR052760">
    <property type="entry name" value="Mitochondrial_malonyltrans"/>
</dbReference>
<dbReference type="CTD" id="39910"/>
<dbReference type="InterPro" id="IPR016035">
    <property type="entry name" value="Acyl_Trfase/lysoPLipase"/>
</dbReference>
<organism evidence="14 15">
    <name type="scientific">Varroa destructor</name>
    <name type="common">Honeybee mite</name>
    <dbReference type="NCBI Taxonomy" id="109461"/>
    <lineage>
        <taxon>Eukaryota</taxon>
        <taxon>Metazoa</taxon>
        <taxon>Ecdysozoa</taxon>
        <taxon>Arthropoda</taxon>
        <taxon>Chelicerata</taxon>
        <taxon>Arachnida</taxon>
        <taxon>Acari</taxon>
        <taxon>Parasitiformes</taxon>
        <taxon>Mesostigmata</taxon>
        <taxon>Gamasina</taxon>
        <taxon>Dermanyssoidea</taxon>
        <taxon>Varroidae</taxon>
        <taxon>Varroa</taxon>
    </lineage>
</organism>
<dbReference type="RefSeq" id="XP_022650675.1">
    <property type="nucleotide sequence ID" value="XM_022794940.1"/>
</dbReference>
<keyword evidence="15" id="KW-1185">Reference proteome</keyword>
<keyword evidence="4" id="KW-0444">Lipid biosynthesis</keyword>
<evidence type="ECO:0000256" key="10">
    <source>
        <dbReference type="ARBA" id="ARBA00023160"/>
    </source>
</evidence>
<evidence type="ECO:0000256" key="3">
    <source>
        <dbReference type="ARBA" id="ARBA00013258"/>
    </source>
</evidence>
<dbReference type="Gene3D" id="3.40.366.10">
    <property type="entry name" value="Malonyl-Coenzyme A Acyl Carrier Protein, domain 2"/>
    <property type="match status" value="1"/>
</dbReference>
<evidence type="ECO:0000256" key="1">
    <source>
        <dbReference type="ARBA" id="ARBA00004173"/>
    </source>
</evidence>
<evidence type="ECO:0000256" key="6">
    <source>
        <dbReference type="ARBA" id="ARBA00022832"/>
    </source>
</evidence>
<dbReference type="Pfam" id="PF00698">
    <property type="entry name" value="Acyl_transf_1"/>
    <property type="match status" value="1"/>
</dbReference>
<dbReference type="InParanoid" id="A0A7M7JEE0"/>
<accession>A0A7M7JEE0</accession>
<dbReference type="AlphaFoldDB" id="A0A7M7JEE0"/>
<dbReference type="SUPFAM" id="SSF52151">
    <property type="entry name" value="FabD/lysophospholipase-like"/>
    <property type="match status" value="1"/>
</dbReference>
<proteinExistence type="inferred from homology"/>
<evidence type="ECO:0000256" key="4">
    <source>
        <dbReference type="ARBA" id="ARBA00022516"/>
    </source>
</evidence>
<dbReference type="KEGG" id="vde:111245927"/>
<evidence type="ECO:0000256" key="8">
    <source>
        <dbReference type="ARBA" id="ARBA00023098"/>
    </source>
</evidence>
<keyword evidence="5" id="KW-0808">Transferase</keyword>
<dbReference type="Gene3D" id="3.30.70.250">
    <property type="entry name" value="Malonyl-CoA ACP transacylase, ACP-binding"/>
    <property type="match status" value="1"/>
</dbReference>
<keyword evidence="9" id="KW-0496">Mitochondrion</keyword>
<dbReference type="UniPathway" id="UPA00094"/>
<keyword evidence="7" id="KW-0809">Transit peptide</keyword>
<dbReference type="FunCoup" id="A0A7M7JEE0">
    <property type="interactions" value="1337"/>
</dbReference>
<comment type="pathway">
    <text evidence="2">Lipid metabolism; fatty acid biosynthesis.</text>
</comment>
<keyword evidence="10" id="KW-0275">Fatty acid biosynthesis</keyword>
<evidence type="ECO:0000256" key="9">
    <source>
        <dbReference type="ARBA" id="ARBA00023128"/>
    </source>
</evidence>
<evidence type="ECO:0000256" key="11">
    <source>
        <dbReference type="ARBA" id="ARBA00061523"/>
    </source>
</evidence>
<dbReference type="OMA" id="AANYNCP"/>
<dbReference type="GO" id="GO:0006633">
    <property type="term" value="P:fatty acid biosynthetic process"/>
    <property type="evidence" value="ECO:0007669"/>
    <property type="project" value="UniProtKB-UniPathway"/>
</dbReference>
<dbReference type="EC" id="2.3.1.39" evidence="3"/>
<evidence type="ECO:0000313" key="14">
    <source>
        <dbReference type="EnsemblMetazoa" id="XP_022650675"/>
    </source>
</evidence>
<dbReference type="SMART" id="SM00827">
    <property type="entry name" value="PKS_AT"/>
    <property type="match status" value="1"/>
</dbReference>
<dbReference type="Proteomes" id="UP000594260">
    <property type="component" value="Unplaced"/>
</dbReference>
<sequence length="391" mass="44112">MNYYRLFRGVLTCSSVRLYNKSTKRPEVSELLRDASTFELNSIGDQWNSDTYPIERSLKNKLRAEAVLTKPMKDPRSTTVVLFPGQGAQYTGMAKNLLTVPGVKDMFNFASSVMKIDLLKLCLDGPQEVLNMTINCQAAMLLTSLAALEKLKLSSPELIERCTTTAGFSVGEYSALVFGGAISFEDTVHLVKLRGEAMQICSEERPSGLMTVFLRADSKLNLGTKLAREWCQEREKIKDPVCEIASHLFPHCKVIGGDEKALEFLQRNAREFNLKKCKRLTVSGAFHTKLMKPAKDVLANALNKVVINPPAIQVMSNFSAKPYKTPEMIRKHLVQQIYSPVKWEQVMQKIYMRNDDVPFPNTYEVGPGDTLRPILKMVNARAYEQSYKHEI</sequence>
<dbReference type="InterPro" id="IPR014043">
    <property type="entry name" value="Acyl_transferase_dom"/>
</dbReference>
<comment type="subcellular location">
    <subcellularLocation>
        <location evidence="1">Mitochondrion</location>
    </subcellularLocation>
</comment>
<dbReference type="EnsemblMetazoa" id="XM_022794940">
    <property type="protein sequence ID" value="XP_022650675"/>
    <property type="gene ID" value="LOC111245927"/>
</dbReference>
<protein>
    <recommendedName>
        <fullName evidence="3">[acyl-carrier-protein] S-malonyltransferase</fullName>
        <ecNumber evidence="3">2.3.1.39</ecNumber>
    </recommendedName>
    <alternativeName>
        <fullName evidence="12">[Acyl-carrier-protein] malonyltransferase</fullName>
    </alternativeName>
</protein>
<dbReference type="OrthoDB" id="541883at2759"/>
<name>A0A7M7JEE0_VARDE</name>
<feature type="domain" description="Malonyl-CoA:ACP transacylase (MAT)" evidence="13">
    <location>
        <begin position="82"/>
        <end position="385"/>
    </location>
</feature>
<dbReference type="InterPro" id="IPR016036">
    <property type="entry name" value="Malonyl_transacylase_ACP-bd"/>
</dbReference>
<evidence type="ECO:0000256" key="12">
    <source>
        <dbReference type="ARBA" id="ARBA00077751"/>
    </source>
</evidence>
<evidence type="ECO:0000256" key="2">
    <source>
        <dbReference type="ARBA" id="ARBA00005194"/>
    </source>
</evidence>
<dbReference type="GO" id="GO:0005739">
    <property type="term" value="C:mitochondrion"/>
    <property type="evidence" value="ECO:0007669"/>
    <property type="project" value="UniProtKB-SubCell"/>
</dbReference>